<comment type="similarity">
    <text evidence="2">Belongs to the enoyl-CoA hydratase/isomerase family.</text>
</comment>
<keyword evidence="4" id="KW-0443">Lipid metabolism</keyword>
<dbReference type="AlphaFoldDB" id="A0A0W8FUQ1"/>
<dbReference type="FunFam" id="1.10.12.10:FF:000004">
    <property type="entry name" value="Delta3,5-delta2,4-dienoyl-CoA isomerase"/>
    <property type="match status" value="1"/>
</dbReference>
<evidence type="ECO:0000256" key="5">
    <source>
        <dbReference type="ARBA" id="ARBA00023235"/>
    </source>
</evidence>
<organism evidence="6">
    <name type="scientific">hydrocarbon metagenome</name>
    <dbReference type="NCBI Taxonomy" id="938273"/>
    <lineage>
        <taxon>unclassified sequences</taxon>
        <taxon>metagenomes</taxon>
        <taxon>ecological metagenomes</taxon>
    </lineage>
</organism>
<sequence>MTYKFIELDIKNYVATVTLARLDSLNALSIELANEITDIFKKLGTMEEVRAIILQSKARIFCAGLDLKDAASGFGDSAKGVFNAIKRIQPLFDCCNVIEECPKPVIAAVHGKCIGGGLDMIAACDIRICTEDAVFSLKEANIGLVADMGVLQRLPLIVGHGFAREMAYTAGNYPARKAEKMGLVSDVYANKEELLEAAQQLASEIAANAPLAIQSTKEVLNFSRYTNVSEGMAFAVQKNMFLITTDDMKEAIIAFLEKRKPDFKGK</sequence>
<evidence type="ECO:0000256" key="4">
    <source>
        <dbReference type="ARBA" id="ARBA00023098"/>
    </source>
</evidence>
<protein>
    <submittedName>
        <fullName evidence="6">Enoyl-coa hydratase</fullName>
        <ecNumber evidence="6">4.2.1.17</ecNumber>
    </submittedName>
</protein>
<keyword evidence="6" id="KW-0456">Lyase</keyword>
<dbReference type="PANTHER" id="PTHR43149:SF1">
    <property type="entry name" value="DELTA(3,5)-DELTA(2,4)-DIENOYL-COA ISOMERASE, MITOCHONDRIAL"/>
    <property type="match status" value="1"/>
</dbReference>
<accession>A0A0W8FUQ1</accession>
<gene>
    <name evidence="6" type="ORF">ASZ90_005562</name>
</gene>
<keyword evidence="3" id="KW-0276">Fatty acid metabolism</keyword>
<comment type="pathway">
    <text evidence="1">Lipid metabolism; fatty acid beta-oxidation.</text>
</comment>
<dbReference type="Gene3D" id="3.90.226.10">
    <property type="entry name" value="2-enoyl-CoA Hydratase, Chain A, domain 1"/>
    <property type="match status" value="1"/>
</dbReference>
<dbReference type="EC" id="4.2.1.17" evidence="6"/>
<name>A0A0W8FUQ1_9ZZZZ</name>
<dbReference type="Pfam" id="PF00378">
    <property type="entry name" value="ECH_1"/>
    <property type="match status" value="1"/>
</dbReference>
<proteinExistence type="inferred from homology"/>
<dbReference type="Gene3D" id="1.10.12.10">
    <property type="entry name" value="Lyase 2-enoyl-coa Hydratase, Chain A, domain 2"/>
    <property type="match status" value="1"/>
</dbReference>
<comment type="caution">
    <text evidence="6">The sequence shown here is derived from an EMBL/GenBank/DDBJ whole genome shotgun (WGS) entry which is preliminary data.</text>
</comment>
<dbReference type="InterPro" id="IPR045002">
    <property type="entry name" value="Ech1-like"/>
</dbReference>
<dbReference type="GO" id="GO:0004300">
    <property type="term" value="F:enoyl-CoA hydratase activity"/>
    <property type="evidence" value="ECO:0007669"/>
    <property type="project" value="UniProtKB-EC"/>
</dbReference>
<keyword evidence="5" id="KW-0413">Isomerase</keyword>
<evidence type="ECO:0000256" key="3">
    <source>
        <dbReference type="ARBA" id="ARBA00022832"/>
    </source>
</evidence>
<dbReference type="InterPro" id="IPR029045">
    <property type="entry name" value="ClpP/crotonase-like_dom_sf"/>
</dbReference>
<dbReference type="InterPro" id="IPR014748">
    <property type="entry name" value="Enoyl-CoA_hydra_C"/>
</dbReference>
<dbReference type="PANTHER" id="PTHR43149">
    <property type="entry name" value="ENOYL-COA HYDRATASE"/>
    <property type="match status" value="1"/>
</dbReference>
<dbReference type="SUPFAM" id="SSF52096">
    <property type="entry name" value="ClpP/crotonase"/>
    <property type="match status" value="1"/>
</dbReference>
<evidence type="ECO:0000256" key="1">
    <source>
        <dbReference type="ARBA" id="ARBA00005005"/>
    </source>
</evidence>
<evidence type="ECO:0000313" key="6">
    <source>
        <dbReference type="EMBL" id="KUG24637.1"/>
    </source>
</evidence>
<dbReference type="UniPathway" id="UPA00659"/>
<dbReference type="EMBL" id="LNQE01000840">
    <property type="protein sequence ID" value="KUG24637.1"/>
    <property type="molecule type" value="Genomic_DNA"/>
</dbReference>
<dbReference type="GO" id="GO:0006635">
    <property type="term" value="P:fatty acid beta-oxidation"/>
    <property type="evidence" value="ECO:0007669"/>
    <property type="project" value="UniProtKB-UniPathway"/>
</dbReference>
<dbReference type="GO" id="GO:0051750">
    <property type="term" value="F:delta(3,5)-delta(2,4)-dienoyl-CoA isomerase activity"/>
    <property type="evidence" value="ECO:0007669"/>
    <property type="project" value="TreeGrafter"/>
</dbReference>
<evidence type="ECO:0000256" key="2">
    <source>
        <dbReference type="ARBA" id="ARBA00005254"/>
    </source>
</evidence>
<dbReference type="CDD" id="cd06558">
    <property type="entry name" value="crotonase-like"/>
    <property type="match status" value="1"/>
</dbReference>
<reference evidence="6" key="1">
    <citation type="journal article" date="2015" name="Proc. Natl. Acad. Sci. U.S.A.">
        <title>Networks of energetic and metabolic interactions define dynamics in microbial communities.</title>
        <authorList>
            <person name="Embree M."/>
            <person name="Liu J.K."/>
            <person name="Al-Bassam M.M."/>
            <person name="Zengler K."/>
        </authorList>
    </citation>
    <scope>NUCLEOTIDE SEQUENCE</scope>
</reference>
<dbReference type="InterPro" id="IPR001753">
    <property type="entry name" value="Enoyl-CoA_hydra/iso"/>
</dbReference>